<reference evidence="1" key="1">
    <citation type="submission" date="2021-05" db="EMBL/GenBank/DDBJ databases">
        <authorList>
            <person name="Arsene-Ploetze F."/>
        </authorList>
    </citation>
    <scope>NUCLEOTIDE SEQUENCE</scope>
    <source>
        <strain evidence="1">DSM 42138</strain>
    </source>
</reference>
<dbReference type="Proteomes" id="UP001152519">
    <property type="component" value="Unassembled WGS sequence"/>
</dbReference>
<accession>A0A9W4DWG1</accession>
<comment type="caution">
    <text evidence="1">The sequence shown here is derived from an EMBL/GenBank/DDBJ whole genome shotgun (WGS) entry which is preliminary data.</text>
</comment>
<sequence>MKEVAEFRRANEILKAASPFFAAELDRPIFARDVHRRVPGPLRRRRAHLHRADRARYCPSTYYAAKARPPSARAVRDAELKVLVREAFEASSQP</sequence>
<evidence type="ECO:0000313" key="1">
    <source>
        <dbReference type="EMBL" id="CAG6397430.1"/>
    </source>
</evidence>
<dbReference type="AlphaFoldDB" id="A0A9W4DWG1"/>
<dbReference type="EMBL" id="CAJSLV010000086">
    <property type="protein sequence ID" value="CAG6397430.1"/>
    <property type="molecule type" value="Genomic_DNA"/>
</dbReference>
<keyword evidence="2" id="KW-1185">Reference proteome</keyword>
<protein>
    <submittedName>
        <fullName evidence="1">Uncharacterized protein</fullName>
    </submittedName>
</protein>
<gene>
    <name evidence="1" type="ORF">SCOCK_540031</name>
</gene>
<proteinExistence type="predicted"/>
<name>A0A9W4DWG1_9ACTN</name>
<organism evidence="1 2">
    <name type="scientific">Actinacidiphila cocklensis</name>
    <dbReference type="NCBI Taxonomy" id="887465"/>
    <lineage>
        <taxon>Bacteria</taxon>
        <taxon>Bacillati</taxon>
        <taxon>Actinomycetota</taxon>
        <taxon>Actinomycetes</taxon>
        <taxon>Kitasatosporales</taxon>
        <taxon>Streptomycetaceae</taxon>
        <taxon>Actinacidiphila</taxon>
    </lineage>
</organism>
<evidence type="ECO:0000313" key="2">
    <source>
        <dbReference type="Proteomes" id="UP001152519"/>
    </source>
</evidence>